<gene>
    <name evidence="2" type="ORF">CASFOL_024644</name>
</gene>
<evidence type="ECO:0000313" key="2">
    <source>
        <dbReference type="EMBL" id="KAL3631660.1"/>
    </source>
</evidence>
<evidence type="ECO:0000313" key="3">
    <source>
        <dbReference type="Proteomes" id="UP001632038"/>
    </source>
</evidence>
<name>A0ABD3CSI3_9LAMI</name>
<dbReference type="AlphaFoldDB" id="A0ABD3CSI3"/>
<dbReference type="Pfam" id="PF14223">
    <property type="entry name" value="Retrotran_gag_2"/>
    <property type="match status" value="1"/>
</dbReference>
<reference evidence="3" key="1">
    <citation type="journal article" date="2024" name="IScience">
        <title>Strigolactones Initiate the Formation of Haustorium-like Structures in Castilleja.</title>
        <authorList>
            <person name="Buerger M."/>
            <person name="Peterson D."/>
            <person name="Chory J."/>
        </authorList>
    </citation>
    <scope>NUCLEOTIDE SEQUENCE [LARGE SCALE GENOMIC DNA]</scope>
</reference>
<dbReference type="Pfam" id="PF00646">
    <property type="entry name" value="F-box"/>
    <property type="match status" value="1"/>
</dbReference>
<keyword evidence="3" id="KW-1185">Reference proteome</keyword>
<evidence type="ECO:0000259" key="1">
    <source>
        <dbReference type="PROSITE" id="PS50181"/>
    </source>
</evidence>
<dbReference type="SUPFAM" id="SSF81383">
    <property type="entry name" value="F-box domain"/>
    <property type="match status" value="1"/>
</dbReference>
<dbReference type="Gene3D" id="1.20.1280.50">
    <property type="match status" value="1"/>
</dbReference>
<dbReference type="EMBL" id="JAVIJP010000032">
    <property type="protein sequence ID" value="KAL3631660.1"/>
    <property type="molecule type" value="Genomic_DNA"/>
</dbReference>
<dbReference type="Pfam" id="PF14299">
    <property type="entry name" value="PP2"/>
    <property type="match status" value="1"/>
</dbReference>
<feature type="domain" description="F-box" evidence="1">
    <location>
        <begin position="6"/>
        <end position="52"/>
    </location>
</feature>
<dbReference type="PROSITE" id="PS50181">
    <property type="entry name" value="FBOX"/>
    <property type="match status" value="1"/>
</dbReference>
<accession>A0ABD3CSI3</accession>
<protein>
    <recommendedName>
        <fullName evidence="1">F-box domain-containing protein</fullName>
    </recommendedName>
</protein>
<organism evidence="2 3">
    <name type="scientific">Castilleja foliolosa</name>
    <dbReference type="NCBI Taxonomy" id="1961234"/>
    <lineage>
        <taxon>Eukaryota</taxon>
        <taxon>Viridiplantae</taxon>
        <taxon>Streptophyta</taxon>
        <taxon>Embryophyta</taxon>
        <taxon>Tracheophyta</taxon>
        <taxon>Spermatophyta</taxon>
        <taxon>Magnoliopsida</taxon>
        <taxon>eudicotyledons</taxon>
        <taxon>Gunneridae</taxon>
        <taxon>Pentapetalae</taxon>
        <taxon>asterids</taxon>
        <taxon>lamiids</taxon>
        <taxon>Lamiales</taxon>
        <taxon>Orobanchaceae</taxon>
        <taxon>Pedicularideae</taxon>
        <taxon>Castillejinae</taxon>
        <taxon>Castilleja</taxon>
    </lineage>
</organism>
<dbReference type="InterPro" id="IPR001810">
    <property type="entry name" value="F-box_dom"/>
</dbReference>
<dbReference type="PANTHER" id="PTHR32278:SF111">
    <property type="entry name" value="F-BOX PROTEIN PP2-B12-RELATED"/>
    <property type="match status" value="1"/>
</dbReference>
<comment type="caution">
    <text evidence="2">The sequence shown here is derived from an EMBL/GenBank/DDBJ whole genome shotgun (WGS) entry which is preliminary data.</text>
</comment>
<dbReference type="Proteomes" id="UP001632038">
    <property type="component" value="Unassembled WGS sequence"/>
</dbReference>
<dbReference type="InterPro" id="IPR036047">
    <property type="entry name" value="F-box-like_dom_sf"/>
</dbReference>
<sequence>MAVESFGDIHALPDDCIANVLSLTSPKDACRLSAVAATFRSASQSDTVWDRFLPSDYRDLISRAVGGSDSLLAKSNSKKDLYLHLCDHPILIDSVRKSIYPGSVSEINSDIPELKGDNYKVWRERVLLQLGWMDIDYAIRKDEPSSITEASSPDKVDLYEKWERSNRLSVMFIKTKICASIRGSVDKHNNVRDLLKAIDEQFAHSEKALASTLIMEFSSMRHNGLKGVRDYIMHMRDIAAKLKDLEVTMSETFLSFSLEKWSGKKCYMLAARELVIEWGDSSQYWKWITLPESRFSEVAELLNVCWFEIRGKIKSEMLSPGTNYAAYLVYTWKFTAYGFEEQGAKAFFVHKSEKRSVSLYTDGAQRQRIQFVPRGLSGLFSHRTDRIQQEATMETNSEYPKQRSDGWMEVKLGEYFVKEDGGDLEVCLVEVNDGNWKSGLIIQGIEIRPEIVNN</sequence>
<dbReference type="PANTHER" id="PTHR32278">
    <property type="entry name" value="F-BOX DOMAIN-CONTAINING PROTEIN"/>
    <property type="match status" value="1"/>
</dbReference>
<dbReference type="CDD" id="cd22162">
    <property type="entry name" value="F-box_AtSKIP3-like"/>
    <property type="match status" value="1"/>
</dbReference>
<proteinExistence type="predicted"/>
<dbReference type="InterPro" id="IPR025886">
    <property type="entry name" value="PP2-like"/>
</dbReference>